<dbReference type="GO" id="GO:0031011">
    <property type="term" value="C:Ino80 complex"/>
    <property type="evidence" value="ECO:0000318"/>
    <property type="project" value="GO_Central"/>
</dbReference>
<feature type="compositionally biased region" description="Basic and acidic residues" evidence="1">
    <location>
        <begin position="418"/>
        <end position="453"/>
    </location>
</feature>
<dbReference type="AlphaFoldDB" id="A0A9R0HUA3"/>
<dbReference type="Pfam" id="PF04795">
    <property type="entry name" value="PAPA-1"/>
    <property type="match status" value="1"/>
</dbReference>
<feature type="region of interest" description="Disordered" evidence="1">
    <location>
        <begin position="235"/>
        <end position="277"/>
    </location>
</feature>
<feature type="region of interest" description="Disordered" evidence="1">
    <location>
        <begin position="293"/>
        <end position="475"/>
    </location>
</feature>
<dbReference type="RefSeq" id="XP_021837181.1">
    <property type="nucleotide sequence ID" value="XM_021981489.1"/>
</dbReference>
<keyword evidence="3" id="KW-1185">Reference proteome</keyword>
<reference evidence="4 5" key="2">
    <citation type="submission" date="2025-04" db="UniProtKB">
        <authorList>
            <consortium name="RefSeq"/>
        </authorList>
    </citation>
    <scope>IDENTIFICATION</scope>
</reference>
<feature type="compositionally biased region" description="Acidic residues" evidence="1">
    <location>
        <begin position="342"/>
        <end position="355"/>
    </location>
</feature>
<dbReference type="RefSeq" id="XP_021837176.1">
    <property type="nucleotide sequence ID" value="XM_021981484.1"/>
</dbReference>
<reference evidence="3" key="1">
    <citation type="journal article" date="2021" name="Nat. Commun.">
        <title>Genomic analyses provide insights into spinach domestication and the genetic basis of agronomic traits.</title>
        <authorList>
            <person name="Cai X."/>
            <person name="Sun X."/>
            <person name="Xu C."/>
            <person name="Sun H."/>
            <person name="Wang X."/>
            <person name="Ge C."/>
            <person name="Zhang Z."/>
            <person name="Wang Q."/>
            <person name="Fei Z."/>
            <person name="Jiao C."/>
            <person name="Wang Q."/>
        </authorList>
    </citation>
    <scope>NUCLEOTIDE SEQUENCE [LARGE SCALE GENOMIC DNA]</scope>
    <source>
        <strain evidence="3">cv. Varoflay</strain>
    </source>
</reference>
<dbReference type="CDD" id="cd23021">
    <property type="entry name" value="zf-HIT_IN80B"/>
    <property type="match status" value="1"/>
</dbReference>
<dbReference type="KEGG" id="soe:110776907"/>
<feature type="region of interest" description="Disordered" evidence="1">
    <location>
        <begin position="1"/>
        <end position="221"/>
    </location>
</feature>
<evidence type="ECO:0000313" key="3">
    <source>
        <dbReference type="Proteomes" id="UP000813463"/>
    </source>
</evidence>
<organism evidence="3 5">
    <name type="scientific">Spinacia oleracea</name>
    <name type="common">Spinach</name>
    <dbReference type="NCBI Taxonomy" id="3562"/>
    <lineage>
        <taxon>Eukaryota</taxon>
        <taxon>Viridiplantae</taxon>
        <taxon>Streptophyta</taxon>
        <taxon>Embryophyta</taxon>
        <taxon>Tracheophyta</taxon>
        <taxon>Spermatophyta</taxon>
        <taxon>Magnoliopsida</taxon>
        <taxon>eudicotyledons</taxon>
        <taxon>Gunneridae</taxon>
        <taxon>Pentapetalae</taxon>
        <taxon>Caryophyllales</taxon>
        <taxon>Chenopodiaceae</taxon>
        <taxon>Chenopodioideae</taxon>
        <taxon>Anserineae</taxon>
        <taxon>Spinacia</taxon>
    </lineage>
</organism>
<accession>A0A9R0HUA3</accession>
<dbReference type="GO" id="GO:0006338">
    <property type="term" value="P:chromatin remodeling"/>
    <property type="evidence" value="ECO:0007669"/>
    <property type="project" value="InterPro"/>
</dbReference>
<evidence type="ECO:0000313" key="5">
    <source>
        <dbReference type="RefSeq" id="XP_021837181.1"/>
    </source>
</evidence>
<dbReference type="SMART" id="SM01406">
    <property type="entry name" value="PAPA-1"/>
    <property type="match status" value="1"/>
</dbReference>
<name>A0A9R0HUA3_SPIOL</name>
<evidence type="ECO:0000313" key="4">
    <source>
        <dbReference type="RefSeq" id="XP_021837176.1"/>
    </source>
</evidence>
<feature type="compositionally biased region" description="Basic and acidic residues" evidence="1">
    <location>
        <begin position="366"/>
        <end position="379"/>
    </location>
</feature>
<proteinExistence type="predicted"/>
<dbReference type="InterPro" id="IPR007529">
    <property type="entry name" value="Znf_HIT"/>
</dbReference>
<feature type="domain" description="INO80 complex subunit B-like conserved region" evidence="2">
    <location>
        <begin position="424"/>
        <end position="509"/>
    </location>
</feature>
<evidence type="ECO:0000256" key="1">
    <source>
        <dbReference type="SAM" id="MobiDB-lite"/>
    </source>
</evidence>
<dbReference type="Pfam" id="PF04438">
    <property type="entry name" value="zf-HIT"/>
    <property type="match status" value="1"/>
</dbReference>
<sequence>MEDLNSSRFEGIGNAVKKRRSHRRPRPESQPLSDGRDVSSLSSTPPSDDVKPGSSDENSGGGDHSSKRKELSLSQCASRFPGPSGVEGENPVRKSKKVDIGLDELYGDSSNHKRSSEGVLAPGNWRSTSREKESPEPQKTMALNKKADEGTGPSQDRLGNDNKVKKVKLKVGGVTRTIDANSKSSRSLDATIVLQKSAVKDNSEIDNSPSGDKKGGLQGIPWKDFSKVGFALVREESSMKGGGKNSSVKQGDKSDSARKSKRSSKKRAIDGFDDDDDDEIRYLEKVKNAKYFTGFGEDDEESSRKHRRLSKFSGNTPQNSEVGASSSRLGKDGKKRSPSENTEFEGEEELGSDGELEGKKKKKARKEPVDVIVEPKRELTLTTRQKALQSGRDASAPGGSAVEFPDGLPPAPSRKQKEKLSEVDQQLKKVEAAQRRKMHNEKIARENEAEAIRRILGQDSNRKKREDKKKKRVEELAQEREADELLRASNSIRLVMGPNGTTVTFPNEMLPSFFDSKPCSYPPPRESCAGPSCTNPYKYRDSKTKLPLCSLQCYKAVQGNVPTQAATC</sequence>
<dbReference type="OrthoDB" id="2021186at2759"/>
<gene>
    <name evidence="4 5" type="primary">LOC110776907</name>
</gene>
<dbReference type="InterPro" id="IPR006880">
    <property type="entry name" value="INO80B_C"/>
</dbReference>
<protein>
    <submittedName>
        <fullName evidence="4 5">Uncharacterized protein LOC110776907</fullName>
    </submittedName>
</protein>
<dbReference type="GeneID" id="110776907"/>
<dbReference type="PANTHER" id="PTHR21561:SF25">
    <property type="entry name" value="OS03G0811500 PROTEIN"/>
    <property type="match status" value="1"/>
</dbReference>
<dbReference type="PANTHER" id="PTHR21561">
    <property type="entry name" value="INO80 COMPLEX SUBUNIT B"/>
    <property type="match status" value="1"/>
</dbReference>
<feature type="compositionally biased region" description="Basic residues" evidence="1">
    <location>
        <begin position="16"/>
        <end position="25"/>
    </location>
</feature>
<evidence type="ECO:0000259" key="2">
    <source>
        <dbReference type="SMART" id="SM01406"/>
    </source>
</evidence>
<feature type="compositionally biased region" description="Polar residues" evidence="1">
    <location>
        <begin position="312"/>
        <end position="328"/>
    </location>
</feature>
<feature type="compositionally biased region" description="Basic and acidic residues" evidence="1">
    <location>
        <begin position="329"/>
        <end position="338"/>
    </location>
</feature>
<feature type="compositionally biased region" description="Basic residues" evidence="1">
    <location>
        <begin position="462"/>
        <end position="471"/>
    </location>
</feature>
<dbReference type="Proteomes" id="UP000813463">
    <property type="component" value="Chromosome 5"/>
</dbReference>
<feature type="compositionally biased region" description="Polar residues" evidence="1">
    <location>
        <begin position="178"/>
        <end position="188"/>
    </location>
</feature>
<dbReference type="InterPro" id="IPR029523">
    <property type="entry name" value="INO80B/Ies2"/>
</dbReference>